<evidence type="ECO:0000256" key="2">
    <source>
        <dbReference type="ARBA" id="ARBA00022450"/>
    </source>
</evidence>
<keyword evidence="7" id="KW-1133">Transmembrane helix</keyword>
<evidence type="ECO:0000256" key="1">
    <source>
        <dbReference type="ARBA" id="ARBA00006432"/>
    </source>
</evidence>
<dbReference type="Gene3D" id="3.30.300.30">
    <property type="match status" value="1"/>
</dbReference>
<dbReference type="RefSeq" id="WP_190697033.1">
    <property type="nucleotide sequence ID" value="NZ_JAMPKX010000002.1"/>
</dbReference>
<comment type="caution">
    <text evidence="9">The sequence shown here is derived from an EMBL/GenBank/DDBJ whole genome shotgun (WGS) entry which is preliminary data.</text>
</comment>
<keyword evidence="4" id="KW-0436">Ligase</keyword>
<dbReference type="Pfam" id="PF00550">
    <property type="entry name" value="PP-binding"/>
    <property type="match status" value="1"/>
</dbReference>
<dbReference type="InterPro" id="IPR040097">
    <property type="entry name" value="FAAL/FAAC"/>
</dbReference>
<evidence type="ECO:0000313" key="9">
    <source>
        <dbReference type="EMBL" id="MEP0946907.1"/>
    </source>
</evidence>
<organism evidence="9 10">
    <name type="scientific">Leptolyngbya subtilissima DQ-A4</name>
    <dbReference type="NCBI Taxonomy" id="2933933"/>
    <lineage>
        <taxon>Bacteria</taxon>
        <taxon>Bacillati</taxon>
        <taxon>Cyanobacteriota</taxon>
        <taxon>Cyanophyceae</taxon>
        <taxon>Leptolyngbyales</taxon>
        <taxon>Leptolyngbyaceae</taxon>
        <taxon>Leptolyngbya group</taxon>
        <taxon>Leptolyngbya</taxon>
    </lineage>
</organism>
<dbReference type="Proteomes" id="UP001482513">
    <property type="component" value="Unassembled WGS sequence"/>
</dbReference>
<evidence type="ECO:0000256" key="3">
    <source>
        <dbReference type="ARBA" id="ARBA00022553"/>
    </source>
</evidence>
<dbReference type="SMART" id="SM00823">
    <property type="entry name" value="PKS_PP"/>
    <property type="match status" value="1"/>
</dbReference>
<dbReference type="Pfam" id="PF23024">
    <property type="entry name" value="AMP-dom_DIP2-like"/>
    <property type="match status" value="1"/>
</dbReference>
<dbReference type="InterPro" id="IPR020806">
    <property type="entry name" value="PKS_PP-bd"/>
</dbReference>
<dbReference type="InterPro" id="IPR009081">
    <property type="entry name" value="PP-bd_ACP"/>
</dbReference>
<dbReference type="InterPro" id="IPR025110">
    <property type="entry name" value="AMP-bd_C"/>
</dbReference>
<dbReference type="SUPFAM" id="SSF47336">
    <property type="entry name" value="ACP-like"/>
    <property type="match status" value="1"/>
</dbReference>
<dbReference type="Gene3D" id="3.40.50.12780">
    <property type="entry name" value="N-terminal domain of ligase-like"/>
    <property type="match status" value="1"/>
</dbReference>
<dbReference type="PANTHER" id="PTHR22754">
    <property type="entry name" value="DISCO-INTERACTING PROTEIN 2 DIP2 -RELATED"/>
    <property type="match status" value="1"/>
</dbReference>
<protein>
    <submittedName>
        <fullName evidence="9">AMP-binding protein</fullName>
    </submittedName>
</protein>
<dbReference type="Gene3D" id="1.10.1200.10">
    <property type="entry name" value="ACP-like"/>
    <property type="match status" value="1"/>
</dbReference>
<dbReference type="CDD" id="cd05931">
    <property type="entry name" value="FAAL"/>
    <property type="match status" value="1"/>
</dbReference>
<evidence type="ECO:0000259" key="8">
    <source>
        <dbReference type="PROSITE" id="PS50075"/>
    </source>
</evidence>
<evidence type="ECO:0000313" key="10">
    <source>
        <dbReference type="Proteomes" id="UP001482513"/>
    </source>
</evidence>
<keyword evidence="6" id="KW-0443">Lipid metabolism</keyword>
<dbReference type="EMBL" id="JAMPKX010000002">
    <property type="protein sequence ID" value="MEP0946907.1"/>
    <property type="molecule type" value="Genomic_DNA"/>
</dbReference>
<dbReference type="PROSITE" id="PS50075">
    <property type="entry name" value="CARRIER"/>
    <property type="match status" value="1"/>
</dbReference>
<dbReference type="PANTHER" id="PTHR22754:SF32">
    <property type="entry name" value="DISCO-INTERACTING PROTEIN 2"/>
    <property type="match status" value="1"/>
</dbReference>
<evidence type="ECO:0000256" key="5">
    <source>
        <dbReference type="ARBA" id="ARBA00022832"/>
    </source>
</evidence>
<dbReference type="SMART" id="SM01294">
    <property type="entry name" value="PKS_PP_betabranch"/>
    <property type="match status" value="1"/>
</dbReference>
<feature type="domain" description="Carrier" evidence="8">
    <location>
        <begin position="639"/>
        <end position="716"/>
    </location>
</feature>
<dbReference type="InterPro" id="IPR042099">
    <property type="entry name" value="ANL_N_sf"/>
</dbReference>
<feature type="transmembrane region" description="Helical" evidence="7">
    <location>
        <begin position="87"/>
        <end position="105"/>
    </location>
</feature>
<dbReference type="SUPFAM" id="SSF56801">
    <property type="entry name" value="Acetyl-CoA synthetase-like"/>
    <property type="match status" value="1"/>
</dbReference>
<dbReference type="InterPro" id="IPR045851">
    <property type="entry name" value="AMP-bd_C_sf"/>
</dbReference>
<accession>A0ABV0K4P1</accession>
<dbReference type="Pfam" id="PF00501">
    <property type="entry name" value="AMP-binding"/>
    <property type="match status" value="1"/>
</dbReference>
<comment type="similarity">
    <text evidence="1">Belongs to the ATP-dependent AMP-binding enzyme family.</text>
</comment>
<evidence type="ECO:0000256" key="6">
    <source>
        <dbReference type="ARBA" id="ARBA00023098"/>
    </source>
</evidence>
<reference evidence="9 10" key="1">
    <citation type="submission" date="2022-04" db="EMBL/GenBank/DDBJ databases">
        <title>Positive selection, recombination, and allopatry shape intraspecific diversity of widespread and dominant cyanobacteria.</title>
        <authorList>
            <person name="Wei J."/>
            <person name="Shu W."/>
            <person name="Hu C."/>
        </authorList>
    </citation>
    <scope>NUCLEOTIDE SEQUENCE [LARGE SCALE GENOMIC DNA]</scope>
    <source>
        <strain evidence="9 10">DQ-A4</strain>
    </source>
</reference>
<keyword evidence="3" id="KW-0597">Phosphoprotein</keyword>
<proteinExistence type="inferred from homology"/>
<keyword evidence="7" id="KW-0812">Transmembrane</keyword>
<keyword evidence="2" id="KW-0596">Phosphopantetheine</keyword>
<gene>
    <name evidence="9" type="ORF">NC992_08490</name>
</gene>
<keyword evidence="5" id="KW-0276">Fatty acid metabolism</keyword>
<evidence type="ECO:0000256" key="4">
    <source>
        <dbReference type="ARBA" id="ARBA00022598"/>
    </source>
</evidence>
<sequence>MLKRTLNQTSLQPLTTIATFVELLALRAEQTPQGTAYRFLAEGTPETAETITYSALQQRAQAIAVLLQDLNCLNQPVLLLYPAGLDYIAAFFGCLYAGAIAVPAYPPRPNRSLDRIQAMVQDAGATVALTDSATLQKLERRLAETPQLRSLYCLSTDGLQADLAQQWRPPTIQADTLALLQYTSGSTALPKGVMISHDNLLHNSELIGRCFGNTAASRGVSWLPPYHDMGLVGGILQPLYVGAEMTLMAPVSFLQRPVRWLEAISHYQATTSGGPNFAYDLCVRKTTPEQRRALDLSPWQLAFSGAEPVHQATLAQFAAAFVPSGFRPQAFYPCYGMAETTLLVTGEAVQGEPKHLILKAADLQQNQVTLVSAADADAARPIVSCGPPAIPNQVTIVDPDSHRPCPPNTIGEIWVRWSRSIAQGYWRREVATQEAFQATLADGSEGPFLRTGDLGFLHGDDLYVTGRLKDLIIIRGRNHYPQDIEATAEQAHRALRQGSGAAFSVMEHDTEHLVIVHELERSALRTADPEAIFAALRRRVAEDHELQVGAIALLKPNALPKTSSGKVQRHLCRSMFLAGQFDVVYGWPTAETSQALAIAEAPVDGDDEAIAAENSNQPEVDAKALAVASPASPAASPLNSPDAIADWMLSWLANALNVPKHTLNVRQPLAEHGLDSLAAVELAEALESTLGVSLSPTLAYEYPTIEALSIYLATAQDRATVATPLVEAVDHRELEQIVRELELLSDAEVQTLLGRQSH</sequence>
<name>A0ABV0K4P1_9CYAN</name>
<evidence type="ECO:0000256" key="7">
    <source>
        <dbReference type="SAM" id="Phobius"/>
    </source>
</evidence>
<dbReference type="InterPro" id="IPR000873">
    <property type="entry name" value="AMP-dep_synth/lig_dom"/>
</dbReference>
<keyword evidence="10" id="KW-1185">Reference proteome</keyword>
<keyword evidence="7" id="KW-0472">Membrane</keyword>
<dbReference type="InterPro" id="IPR036736">
    <property type="entry name" value="ACP-like_sf"/>
</dbReference>